<evidence type="ECO:0000313" key="1">
    <source>
        <dbReference type="EMBL" id="OCX75553.1"/>
    </source>
</evidence>
<proteinExistence type="predicted"/>
<dbReference type="EMBL" id="LWRY01000012">
    <property type="protein sequence ID" value="OCX75553.1"/>
    <property type="molecule type" value="Genomic_DNA"/>
</dbReference>
<keyword evidence="2" id="KW-1185">Reference proteome</keyword>
<name>A0A1C2IHU3_ACITH</name>
<reference evidence="1" key="1">
    <citation type="journal article" date="2016" name="Int. J. Mol. Sci.">
        <title>Comparative genomics of the extreme acidophile Acidithiobacillus thiooxidans reveals intraspecific divergence and niche adaptation.</title>
        <authorList>
            <person name="Zhang X."/>
            <person name="Feng X."/>
            <person name="Tao J."/>
            <person name="Ma L."/>
            <person name="Xiao Y."/>
            <person name="Liang Y."/>
            <person name="Liu X."/>
            <person name="Yin H."/>
        </authorList>
    </citation>
    <scope>NUCLEOTIDE SEQUENCE [LARGE SCALE GENOMIC DNA]</scope>
    <source>
        <strain evidence="1">DXS-W</strain>
    </source>
</reference>
<gene>
    <name evidence="1" type="ORF">A6M23_02050</name>
</gene>
<accession>A0A1C2IHU3</accession>
<protein>
    <submittedName>
        <fullName evidence="1">Uncharacterized protein</fullName>
    </submittedName>
</protein>
<sequence>MSEQRQVGKPRDVWVPAKTPADFSANMARSDLLQRAASKICPIIRKPHIPGTPRVRRFNTLEDMNADQENAKAEFMAWLSMQKTIHGG</sequence>
<comment type="caution">
    <text evidence="1">The sequence shown here is derived from an EMBL/GenBank/DDBJ whole genome shotgun (WGS) entry which is preliminary data.</text>
</comment>
<dbReference type="AlphaFoldDB" id="A0A1C2IHU3"/>
<organism evidence="1 2">
    <name type="scientific">Acidithiobacillus thiooxidans</name>
    <name type="common">Thiobacillus thiooxidans</name>
    <dbReference type="NCBI Taxonomy" id="930"/>
    <lineage>
        <taxon>Bacteria</taxon>
        <taxon>Pseudomonadati</taxon>
        <taxon>Pseudomonadota</taxon>
        <taxon>Acidithiobacillia</taxon>
        <taxon>Acidithiobacillales</taxon>
        <taxon>Acidithiobacillaceae</taxon>
        <taxon>Acidithiobacillus</taxon>
    </lineage>
</organism>
<dbReference type="RefSeq" id="WP_065975182.1">
    <property type="nucleotide sequence ID" value="NZ_LWRY01000012.1"/>
</dbReference>
<dbReference type="Proteomes" id="UP000095008">
    <property type="component" value="Unassembled WGS sequence"/>
</dbReference>
<evidence type="ECO:0000313" key="2">
    <source>
        <dbReference type="Proteomes" id="UP000095008"/>
    </source>
</evidence>
<dbReference type="OrthoDB" id="9873985at2"/>